<dbReference type="EMBL" id="JAKRKC020000003">
    <property type="protein sequence ID" value="MCK2221957.1"/>
    <property type="molecule type" value="Genomic_DNA"/>
</dbReference>
<dbReference type="RefSeq" id="WP_242377570.1">
    <property type="nucleotide sequence ID" value="NZ_JAKRKC020000003.1"/>
</dbReference>
<dbReference type="InterPro" id="IPR008979">
    <property type="entry name" value="Galactose-bd-like_sf"/>
</dbReference>
<dbReference type="Proteomes" id="UP001317259">
    <property type="component" value="Unassembled WGS sequence"/>
</dbReference>
<dbReference type="InterPro" id="IPR013222">
    <property type="entry name" value="Glyco_hyd_98_carb-bd"/>
</dbReference>
<evidence type="ECO:0000313" key="3">
    <source>
        <dbReference type="EMBL" id="MCK2221957.1"/>
    </source>
</evidence>
<evidence type="ECO:0000259" key="2">
    <source>
        <dbReference type="Pfam" id="PF08305"/>
    </source>
</evidence>
<name>A0ABT0GBI8_9ACTN</name>
<protein>
    <submittedName>
        <fullName evidence="3">NPCBM/NEW2 domain-containing protein</fullName>
    </submittedName>
</protein>
<evidence type="ECO:0000313" key="4">
    <source>
        <dbReference type="Proteomes" id="UP001317259"/>
    </source>
</evidence>
<gene>
    <name evidence="3" type="ORF">MF672_050335</name>
</gene>
<dbReference type="Pfam" id="PF08305">
    <property type="entry name" value="NPCBM"/>
    <property type="match status" value="1"/>
</dbReference>
<organism evidence="3 4">
    <name type="scientific">Actinomadura luzonensis</name>
    <dbReference type="NCBI Taxonomy" id="2805427"/>
    <lineage>
        <taxon>Bacteria</taxon>
        <taxon>Bacillati</taxon>
        <taxon>Actinomycetota</taxon>
        <taxon>Actinomycetes</taxon>
        <taxon>Streptosporangiales</taxon>
        <taxon>Thermomonosporaceae</taxon>
        <taxon>Actinomadura</taxon>
    </lineage>
</organism>
<keyword evidence="4" id="KW-1185">Reference proteome</keyword>
<dbReference type="InterPro" id="IPR038637">
    <property type="entry name" value="NPCBM_sf"/>
</dbReference>
<dbReference type="Gene3D" id="2.60.120.1060">
    <property type="entry name" value="NPCBM/NEW2 domain"/>
    <property type="match status" value="1"/>
</dbReference>
<dbReference type="SUPFAM" id="SSF49785">
    <property type="entry name" value="Galactose-binding domain-like"/>
    <property type="match status" value="1"/>
</dbReference>
<accession>A0ABT0GBI8</accession>
<reference evidence="3 4" key="1">
    <citation type="submission" date="2022-04" db="EMBL/GenBank/DDBJ databases">
        <title>Genome draft of Actinomadura sp. ATCC 31491.</title>
        <authorList>
            <person name="Shi X."/>
            <person name="Du Y."/>
        </authorList>
    </citation>
    <scope>NUCLEOTIDE SEQUENCE [LARGE SCALE GENOMIC DNA]</scope>
    <source>
        <strain evidence="3 4">ATCC 31491</strain>
    </source>
</reference>
<comment type="caution">
    <text evidence="3">The sequence shown here is derived from an EMBL/GenBank/DDBJ whole genome shotgun (WGS) entry which is preliminary data.</text>
</comment>
<feature type="region of interest" description="Disordered" evidence="1">
    <location>
        <begin position="26"/>
        <end position="46"/>
    </location>
</feature>
<evidence type="ECO:0000256" key="1">
    <source>
        <dbReference type="SAM" id="MobiDB-lite"/>
    </source>
</evidence>
<sequence length="183" mass="18857">MSLAIIGVIGPAVTEWLLDRASSDSATTTAVATPERRPVPTATPATAQAEPGVSLIDLDPMAEAGAVPLRPGTATVDGRSTDHALVIQQSGSCAASSSYRLGGGRYKRFTADAAIPDGASADTSASFTVAVNGRAGSAETVEVVFGRPKHIEFPVENARTLTLSIFACDQDAQAAWMEPTLSR</sequence>
<feature type="domain" description="Glycosyl hydrolase family 98 putative carbohydrate-binding module" evidence="2">
    <location>
        <begin position="95"/>
        <end position="181"/>
    </location>
</feature>
<proteinExistence type="predicted"/>